<evidence type="ECO:0000313" key="4">
    <source>
        <dbReference type="Proteomes" id="UP000649617"/>
    </source>
</evidence>
<dbReference type="InterPro" id="IPR029058">
    <property type="entry name" value="AB_hydrolase_fold"/>
</dbReference>
<dbReference type="OrthoDB" id="414443at2759"/>
<evidence type="ECO:0000256" key="1">
    <source>
        <dbReference type="SAM" id="Phobius"/>
    </source>
</evidence>
<dbReference type="GO" id="GO:0006629">
    <property type="term" value="P:lipid metabolic process"/>
    <property type="evidence" value="ECO:0007669"/>
    <property type="project" value="InterPro"/>
</dbReference>
<feature type="transmembrane region" description="Helical" evidence="1">
    <location>
        <begin position="61"/>
        <end position="83"/>
    </location>
</feature>
<keyword evidence="1" id="KW-0472">Membrane</keyword>
<proteinExistence type="predicted"/>
<dbReference type="Pfam" id="PF01764">
    <property type="entry name" value="Lipase_3"/>
    <property type="match status" value="1"/>
</dbReference>
<accession>A0A812U9S8</accession>
<evidence type="ECO:0000259" key="2">
    <source>
        <dbReference type="Pfam" id="PF01764"/>
    </source>
</evidence>
<gene>
    <name evidence="3" type="primary">PP2AA2</name>
    <name evidence="3" type="ORF">SPIL2461_LOCUS14860</name>
</gene>
<keyword evidence="4" id="KW-1185">Reference proteome</keyword>
<name>A0A812U9S8_SYMPI</name>
<keyword evidence="1" id="KW-1133">Transmembrane helix</keyword>
<dbReference type="AlphaFoldDB" id="A0A812U9S8"/>
<feature type="transmembrane region" description="Helical" evidence="1">
    <location>
        <begin position="227"/>
        <end position="249"/>
    </location>
</feature>
<feature type="transmembrane region" description="Helical" evidence="1">
    <location>
        <begin position="40"/>
        <end position="56"/>
    </location>
</feature>
<keyword evidence="1" id="KW-0812">Transmembrane</keyword>
<dbReference type="InterPro" id="IPR002921">
    <property type="entry name" value="Fungal_lipase-type"/>
</dbReference>
<organism evidence="3 4">
    <name type="scientific">Symbiodinium pilosum</name>
    <name type="common">Dinoflagellate</name>
    <dbReference type="NCBI Taxonomy" id="2952"/>
    <lineage>
        <taxon>Eukaryota</taxon>
        <taxon>Sar</taxon>
        <taxon>Alveolata</taxon>
        <taxon>Dinophyceae</taxon>
        <taxon>Suessiales</taxon>
        <taxon>Symbiodiniaceae</taxon>
        <taxon>Symbiodinium</taxon>
    </lineage>
</organism>
<evidence type="ECO:0000313" key="3">
    <source>
        <dbReference type="EMBL" id="CAE7557417.1"/>
    </source>
</evidence>
<sequence length="597" mass="66828">IMHMTHSIWVLHDETQFDSQEQEHRSVCVTMCTLFHWGEYLFPTLICACAFVFGLVDGQSFLALLGACSVLMSWTVMMISSFFDKIQPWNPPAWLNRHFGHPDELQRWGEKWCRLNHSAQKRQRHPFAITLIMLGTVFAAFDFRWLTISCLVILFFLFLRLLSMYKEGNFGWATALVEALIEAIFLQSLVISTAARPMLDASLITLLCAMRQFGFQREVRAGDRIRVVSLMGLGVVHFVIIIIVCLAFVSSFQATRWSAFCASPNIADCQFQHIGRRSQLSESYTPLCQMQFPIGNSKHLKIADFGLFASLTYEPIDRVEAALQHYFPTWRLDFALRAEKGTAKQPTDWSRFLMFTSEDNRTTIIAIRGTLDAVDVLQDISLWMIPAILQTIGLVGPDIGADCWGIAMARHANAFPLCSVSLQSTYASLLSVVLDMLTTYPDRTFYLTGHSLGGGVAKLVDLELTVRQVNPRPATIAFSAPGLMLASQVLYSGHVSSLEEFGSALSSISIKPTGDVVSSVDVELGSRLAAPCTGFALQCHSIYSTLWHIFSLCGSSATTHNVSIPCTWPVFDFKSKMSWERTIETYVTKHSEHACDD</sequence>
<comment type="caution">
    <text evidence="3">The sequence shown here is derived from an EMBL/GenBank/DDBJ whole genome shotgun (WGS) entry which is preliminary data.</text>
</comment>
<dbReference type="EMBL" id="CAJNIZ010035102">
    <property type="protein sequence ID" value="CAE7557417.1"/>
    <property type="molecule type" value="Genomic_DNA"/>
</dbReference>
<dbReference type="Proteomes" id="UP000649617">
    <property type="component" value="Unassembled WGS sequence"/>
</dbReference>
<reference evidence="3" key="1">
    <citation type="submission" date="2021-02" db="EMBL/GenBank/DDBJ databases">
        <authorList>
            <person name="Dougan E. K."/>
            <person name="Rhodes N."/>
            <person name="Thang M."/>
            <person name="Chan C."/>
        </authorList>
    </citation>
    <scope>NUCLEOTIDE SEQUENCE</scope>
</reference>
<protein>
    <submittedName>
        <fullName evidence="3">PP2AA2 protein</fullName>
    </submittedName>
</protein>
<feature type="transmembrane region" description="Helical" evidence="1">
    <location>
        <begin position="197"/>
        <end position="215"/>
    </location>
</feature>
<feature type="transmembrane region" description="Helical" evidence="1">
    <location>
        <begin position="170"/>
        <end position="191"/>
    </location>
</feature>
<feature type="transmembrane region" description="Helical" evidence="1">
    <location>
        <begin position="127"/>
        <end position="158"/>
    </location>
</feature>
<dbReference type="Gene3D" id="3.40.50.1820">
    <property type="entry name" value="alpha/beta hydrolase"/>
    <property type="match status" value="1"/>
</dbReference>
<dbReference type="SUPFAM" id="SSF53474">
    <property type="entry name" value="alpha/beta-Hydrolases"/>
    <property type="match status" value="1"/>
</dbReference>
<feature type="non-terminal residue" evidence="3">
    <location>
        <position position="597"/>
    </location>
</feature>
<feature type="domain" description="Fungal lipase-type" evidence="2">
    <location>
        <begin position="365"/>
        <end position="483"/>
    </location>
</feature>